<evidence type="ECO:0000313" key="3">
    <source>
        <dbReference type="EMBL" id="ORZ23791.1"/>
    </source>
</evidence>
<proteinExistence type="predicted"/>
<feature type="transmembrane region" description="Helical" evidence="2">
    <location>
        <begin position="6"/>
        <end position="27"/>
    </location>
</feature>
<gene>
    <name evidence="3" type="ORF">BCR41DRAFT_349188</name>
</gene>
<feature type="region of interest" description="Disordered" evidence="1">
    <location>
        <begin position="49"/>
        <end position="80"/>
    </location>
</feature>
<feature type="non-terminal residue" evidence="3">
    <location>
        <position position="80"/>
    </location>
</feature>
<keyword evidence="2" id="KW-1133">Transmembrane helix</keyword>
<comment type="caution">
    <text evidence="3">The sequence shown here is derived from an EMBL/GenBank/DDBJ whole genome shotgun (WGS) entry which is preliminary data.</text>
</comment>
<evidence type="ECO:0000313" key="4">
    <source>
        <dbReference type="Proteomes" id="UP000193648"/>
    </source>
</evidence>
<dbReference type="AlphaFoldDB" id="A0A1Y2GU85"/>
<dbReference type="RefSeq" id="XP_021883605.1">
    <property type="nucleotide sequence ID" value="XM_022023424.1"/>
</dbReference>
<evidence type="ECO:0000256" key="1">
    <source>
        <dbReference type="SAM" id="MobiDB-lite"/>
    </source>
</evidence>
<dbReference type="Proteomes" id="UP000193648">
    <property type="component" value="Unassembled WGS sequence"/>
</dbReference>
<keyword evidence="2" id="KW-0472">Membrane</keyword>
<dbReference type="GeneID" id="33565268"/>
<accession>A0A1Y2GU85</accession>
<keyword evidence="4" id="KW-1185">Reference proteome</keyword>
<evidence type="ECO:0000256" key="2">
    <source>
        <dbReference type="SAM" id="Phobius"/>
    </source>
</evidence>
<protein>
    <submittedName>
        <fullName evidence="3">Uncharacterized protein</fullName>
    </submittedName>
</protein>
<reference evidence="3 4" key="1">
    <citation type="submission" date="2016-07" db="EMBL/GenBank/DDBJ databases">
        <title>Pervasive Adenine N6-methylation of Active Genes in Fungi.</title>
        <authorList>
            <consortium name="DOE Joint Genome Institute"/>
            <person name="Mondo S.J."/>
            <person name="Dannebaum R.O."/>
            <person name="Kuo R.C."/>
            <person name="Labutti K."/>
            <person name="Haridas S."/>
            <person name="Kuo A."/>
            <person name="Salamov A."/>
            <person name="Ahrendt S.R."/>
            <person name="Lipzen A."/>
            <person name="Sullivan W."/>
            <person name="Andreopoulos W.B."/>
            <person name="Clum A."/>
            <person name="Lindquist E."/>
            <person name="Daum C."/>
            <person name="Ramamoorthy G.K."/>
            <person name="Gryganskyi A."/>
            <person name="Culley D."/>
            <person name="Magnuson J.K."/>
            <person name="James T.Y."/>
            <person name="O'Malley M.A."/>
            <person name="Stajich J.E."/>
            <person name="Spatafora J.W."/>
            <person name="Visel A."/>
            <person name="Grigoriev I.V."/>
        </authorList>
    </citation>
    <scope>NUCLEOTIDE SEQUENCE [LARGE SCALE GENOMIC DNA]</scope>
    <source>
        <strain evidence="3 4">NRRL 3116</strain>
    </source>
</reference>
<sequence>MSTPNITAAARVGAIALIGVLVYWYWATPPKSAKTEKIAKDAITTITAAKSTSTTDTDADIRSNDDKKKFPQEPISSQDN</sequence>
<keyword evidence="2" id="KW-0812">Transmembrane</keyword>
<name>A0A1Y2GU85_9FUNG</name>
<dbReference type="InParanoid" id="A0A1Y2GU85"/>
<dbReference type="EMBL" id="MCFF01000009">
    <property type="protein sequence ID" value="ORZ23791.1"/>
    <property type="molecule type" value="Genomic_DNA"/>
</dbReference>
<organism evidence="3 4">
    <name type="scientific">Lobosporangium transversale</name>
    <dbReference type="NCBI Taxonomy" id="64571"/>
    <lineage>
        <taxon>Eukaryota</taxon>
        <taxon>Fungi</taxon>
        <taxon>Fungi incertae sedis</taxon>
        <taxon>Mucoromycota</taxon>
        <taxon>Mortierellomycotina</taxon>
        <taxon>Mortierellomycetes</taxon>
        <taxon>Mortierellales</taxon>
        <taxon>Mortierellaceae</taxon>
        <taxon>Lobosporangium</taxon>
    </lineage>
</organism>
<feature type="compositionally biased region" description="Basic and acidic residues" evidence="1">
    <location>
        <begin position="59"/>
        <end position="71"/>
    </location>
</feature>